<reference evidence="5 6" key="1">
    <citation type="submission" date="2019-10" db="EMBL/GenBank/DDBJ databases">
        <title>Gracilibacillus sp. nov. isolated from rice seeds.</title>
        <authorList>
            <person name="He S."/>
        </authorList>
    </citation>
    <scope>NUCLEOTIDE SEQUENCE [LARGE SCALE GENOMIC DNA]</scope>
    <source>
        <strain evidence="5 6">TD8</strain>
    </source>
</reference>
<dbReference type="AlphaFoldDB" id="A0A7C8KQG0"/>
<dbReference type="SUPFAM" id="SSF51215">
    <property type="entry name" value="Regulatory protein AraC"/>
    <property type="match status" value="1"/>
</dbReference>
<dbReference type="InterPro" id="IPR009057">
    <property type="entry name" value="Homeodomain-like_sf"/>
</dbReference>
<accession>A0A7C8KQG0</accession>
<dbReference type="Proteomes" id="UP000480246">
    <property type="component" value="Unassembled WGS sequence"/>
</dbReference>
<organism evidence="5 6">
    <name type="scientific">Gracilibacillus oryzae</name>
    <dbReference type="NCBI Taxonomy" id="1672701"/>
    <lineage>
        <taxon>Bacteria</taxon>
        <taxon>Bacillati</taxon>
        <taxon>Bacillota</taxon>
        <taxon>Bacilli</taxon>
        <taxon>Bacillales</taxon>
        <taxon>Bacillaceae</taxon>
        <taxon>Gracilibacillus</taxon>
    </lineage>
</organism>
<dbReference type="InterPro" id="IPR037923">
    <property type="entry name" value="HTH-like"/>
</dbReference>
<gene>
    <name evidence="5" type="ORF">F9U64_09750</name>
</gene>
<evidence type="ECO:0000256" key="1">
    <source>
        <dbReference type="ARBA" id="ARBA00023015"/>
    </source>
</evidence>
<dbReference type="PANTHER" id="PTHR43280">
    <property type="entry name" value="ARAC-FAMILY TRANSCRIPTIONAL REGULATOR"/>
    <property type="match status" value="1"/>
</dbReference>
<dbReference type="SMART" id="SM00342">
    <property type="entry name" value="HTH_ARAC"/>
    <property type="match status" value="1"/>
</dbReference>
<feature type="domain" description="HTH araC/xylS-type" evidence="4">
    <location>
        <begin position="201"/>
        <end position="299"/>
    </location>
</feature>
<comment type="caution">
    <text evidence="5">The sequence shown here is derived from an EMBL/GenBank/DDBJ whole genome shotgun (WGS) entry which is preliminary data.</text>
</comment>
<dbReference type="GO" id="GO:0043565">
    <property type="term" value="F:sequence-specific DNA binding"/>
    <property type="evidence" value="ECO:0007669"/>
    <property type="project" value="InterPro"/>
</dbReference>
<dbReference type="Pfam" id="PF02311">
    <property type="entry name" value="AraC_binding"/>
    <property type="match status" value="1"/>
</dbReference>
<dbReference type="GO" id="GO:0003700">
    <property type="term" value="F:DNA-binding transcription factor activity"/>
    <property type="evidence" value="ECO:0007669"/>
    <property type="project" value="InterPro"/>
</dbReference>
<keyword evidence="3" id="KW-0804">Transcription</keyword>
<dbReference type="Gene3D" id="2.60.120.10">
    <property type="entry name" value="Jelly Rolls"/>
    <property type="match status" value="1"/>
</dbReference>
<dbReference type="PROSITE" id="PS00041">
    <property type="entry name" value="HTH_ARAC_FAMILY_1"/>
    <property type="match status" value="1"/>
</dbReference>
<dbReference type="OrthoDB" id="9802228at2"/>
<evidence type="ECO:0000313" key="6">
    <source>
        <dbReference type="Proteomes" id="UP000480246"/>
    </source>
</evidence>
<dbReference type="Pfam" id="PF12833">
    <property type="entry name" value="HTH_18"/>
    <property type="match status" value="1"/>
</dbReference>
<dbReference type="InterPro" id="IPR003313">
    <property type="entry name" value="AraC-bd"/>
</dbReference>
<evidence type="ECO:0000256" key="2">
    <source>
        <dbReference type="ARBA" id="ARBA00023125"/>
    </source>
</evidence>
<evidence type="ECO:0000256" key="3">
    <source>
        <dbReference type="ARBA" id="ARBA00023163"/>
    </source>
</evidence>
<keyword evidence="1" id="KW-0805">Transcription regulation</keyword>
<dbReference type="SUPFAM" id="SSF46689">
    <property type="entry name" value="Homeodomain-like"/>
    <property type="match status" value="2"/>
</dbReference>
<keyword evidence="2" id="KW-0238">DNA-binding</keyword>
<keyword evidence="6" id="KW-1185">Reference proteome</keyword>
<dbReference type="EMBL" id="WEID01000047">
    <property type="protein sequence ID" value="KAB8136780.1"/>
    <property type="molecule type" value="Genomic_DNA"/>
</dbReference>
<name>A0A7C8KQG0_9BACI</name>
<dbReference type="PANTHER" id="PTHR43280:SF28">
    <property type="entry name" value="HTH-TYPE TRANSCRIPTIONAL ACTIVATOR RHAS"/>
    <property type="match status" value="1"/>
</dbReference>
<evidence type="ECO:0000313" key="5">
    <source>
        <dbReference type="EMBL" id="KAB8136780.1"/>
    </source>
</evidence>
<dbReference type="InterPro" id="IPR018060">
    <property type="entry name" value="HTH_AraC"/>
</dbReference>
<dbReference type="InterPro" id="IPR018062">
    <property type="entry name" value="HTH_AraC-typ_CS"/>
</dbReference>
<dbReference type="PROSITE" id="PS01124">
    <property type="entry name" value="HTH_ARAC_FAMILY_2"/>
    <property type="match status" value="1"/>
</dbReference>
<dbReference type="Gene3D" id="1.10.10.60">
    <property type="entry name" value="Homeodomain-like"/>
    <property type="match status" value="2"/>
</dbReference>
<sequence>MLRIFSPEIIVSLRRGEMNKLFEQIDLKPFHWIYRRISDANFNGFYHWHQGCELLFVYRGKGQVIVNQQTYEIKKGMLFFFQPFQLHKINVEVSSHTPYERSIMHFDPKTLGPHLHLFSSLHTLLHRLQNGVMEPQAFDLEKEFEYVYEICESLNNSLQTSHWEEDSQLFLMQMLSCIRRNLEESKTDRFSNSLRPLRHSERMMNWIEKNYTKPFDLDQLSADLHLSKSYASRVFKREVGSSLTEYITIRRIKQACQLLQMTTEPVEIIGECVGIGSVSYFIQLFKKMIGTTPHQFRISHQRMVSDKL</sequence>
<protein>
    <submittedName>
        <fullName evidence="5">AraC family transcriptional regulator</fullName>
    </submittedName>
</protein>
<evidence type="ECO:0000259" key="4">
    <source>
        <dbReference type="PROSITE" id="PS01124"/>
    </source>
</evidence>
<dbReference type="InterPro" id="IPR014710">
    <property type="entry name" value="RmlC-like_jellyroll"/>
</dbReference>
<proteinExistence type="predicted"/>